<organism evidence="2 3">
    <name type="scientific">Nakamurella multipartita (strain ATCC 700099 / DSM 44233 / CIP 104796 / JCM 9543 / NBRC 105858 / Y-104)</name>
    <name type="common">Microsphaera multipartita</name>
    <dbReference type="NCBI Taxonomy" id="479431"/>
    <lineage>
        <taxon>Bacteria</taxon>
        <taxon>Bacillati</taxon>
        <taxon>Actinomycetota</taxon>
        <taxon>Actinomycetes</taxon>
        <taxon>Nakamurellales</taxon>
        <taxon>Nakamurellaceae</taxon>
        <taxon>Nakamurella</taxon>
    </lineage>
</organism>
<dbReference type="Proteomes" id="UP000002218">
    <property type="component" value="Chromosome"/>
</dbReference>
<keyword evidence="3" id="KW-1185">Reference proteome</keyword>
<reference evidence="3" key="1">
    <citation type="submission" date="2009-09" db="EMBL/GenBank/DDBJ databases">
        <title>The complete genome of Nakamurella multipartita DSM 44233.</title>
        <authorList>
            <consortium name="US DOE Joint Genome Institute (JGI-PGF)"/>
            <person name="Lucas S."/>
            <person name="Copeland A."/>
            <person name="Lapidus A."/>
            <person name="Glavina del Rio T."/>
            <person name="Dalin E."/>
            <person name="Tice H."/>
            <person name="Bruce D."/>
            <person name="Goodwin L."/>
            <person name="Pitluck S."/>
            <person name="Kyrpides N."/>
            <person name="Mavromatis K."/>
            <person name="Ivanova N."/>
            <person name="Ovchinnikova G."/>
            <person name="Sims D."/>
            <person name="Meincke L."/>
            <person name="Brettin T."/>
            <person name="Detter J.C."/>
            <person name="Han C."/>
            <person name="Larimer F."/>
            <person name="Land M."/>
            <person name="Hauser L."/>
            <person name="Markowitz V."/>
            <person name="Cheng J.-F."/>
            <person name="Hugenholtz P."/>
            <person name="Woyke T."/>
            <person name="Wu D."/>
            <person name="Klenk H.-P."/>
            <person name="Eisen J.A."/>
        </authorList>
    </citation>
    <scope>NUCLEOTIDE SEQUENCE [LARGE SCALE GENOMIC DNA]</scope>
    <source>
        <strain evidence="3">ATCC 700099 / DSM 44233 / CIP 104796 / JCM 9543 / NBRC 105858 / Y-104</strain>
    </source>
</reference>
<dbReference type="InParanoid" id="C8X6D8"/>
<dbReference type="EMBL" id="CP001737">
    <property type="protein sequence ID" value="ACV78793.1"/>
    <property type="molecule type" value="Genomic_DNA"/>
</dbReference>
<protein>
    <recommendedName>
        <fullName evidence="1">DUF1707 domain-containing protein</fullName>
    </recommendedName>
</protein>
<dbReference type="eggNOG" id="COG4758">
    <property type="taxonomic scope" value="Bacteria"/>
</dbReference>
<dbReference type="Pfam" id="PF08044">
    <property type="entry name" value="DUF1707"/>
    <property type="match status" value="1"/>
</dbReference>
<evidence type="ECO:0000259" key="1">
    <source>
        <dbReference type="Pfam" id="PF08044"/>
    </source>
</evidence>
<feature type="domain" description="DUF1707" evidence="1">
    <location>
        <begin position="10"/>
        <end position="62"/>
    </location>
</feature>
<evidence type="ECO:0000313" key="3">
    <source>
        <dbReference type="Proteomes" id="UP000002218"/>
    </source>
</evidence>
<dbReference type="STRING" id="479431.Namu_2419"/>
<gene>
    <name evidence="2" type="ordered locus">Namu_2419</name>
</gene>
<name>C8X6D8_NAKMY</name>
<dbReference type="OrthoDB" id="4772576at2"/>
<dbReference type="HOGENOM" id="CLU_075817_4_1_11"/>
<reference evidence="2 3" key="2">
    <citation type="journal article" date="2010" name="Stand. Genomic Sci.">
        <title>Complete genome sequence of Nakamurella multipartita type strain (Y-104).</title>
        <authorList>
            <person name="Tice H."/>
            <person name="Mayilraj S."/>
            <person name="Sims D."/>
            <person name="Lapidus A."/>
            <person name="Nolan M."/>
            <person name="Lucas S."/>
            <person name="Glavina Del Rio T."/>
            <person name="Copeland A."/>
            <person name="Cheng J.F."/>
            <person name="Meincke L."/>
            <person name="Bruce D."/>
            <person name="Goodwin L."/>
            <person name="Pitluck S."/>
            <person name="Ivanova N."/>
            <person name="Mavromatis K."/>
            <person name="Ovchinnikova G."/>
            <person name="Pati A."/>
            <person name="Chen A."/>
            <person name="Palaniappan K."/>
            <person name="Land M."/>
            <person name="Hauser L."/>
            <person name="Chang Y.J."/>
            <person name="Jeffries C.D."/>
            <person name="Detter J.C."/>
            <person name="Brettin T."/>
            <person name="Rohde M."/>
            <person name="Goker M."/>
            <person name="Bristow J."/>
            <person name="Eisen J.A."/>
            <person name="Markowitz V."/>
            <person name="Hugenholtz P."/>
            <person name="Kyrpides N.C."/>
            <person name="Klenk H.P."/>
            <person name="Chen F."/>
        </authorList>
    </citation>
    <scope>NUCLEOTIDE SEQUENCE [LARGE SCALE GENOMIC DNA]</scope>
    <source>
        <strain evidence="3">ATCC 700099 / DSM 44233 / CIP 104796 / JCM 9543 / NBRC 105858 / Y-104</strain>
    </source>
</reference>
<dbReference type="AlphaFoldDB" id="C8X6D8"/>
<dbReference type="PANTHER" id="PTHR40763:SF5">
    <property type="entry name" value="MEMBRANE PROTEIN"/>
    <property type="match status" value="1"/>
</dbReference>
<dbReference type="RefSeq" id="WP_015747682.1">
    <property type="nucleotide sequence ID" value="NC_013235.1"/>
</dbReference>
<evidence type="ECO:0000313" key="2">
    <source>
        <dbReference type="EMBL" id="ACV78793.1"/>
    </source>
</evidence>
<dbReference type="InterPro" id="IPR012551">
    <property type="entry name" value="DUF1707_SHOCT-like"/>
</dbReference>
<dbReference type="PANTHER" id="PTHR40763">
    <property type="entry name" value="MEMBRANE PROTEIN-RELATED"/>
    <property type="match status" value="1"/>
</dbReference>
<sequence>MTDPAASDTLRIGDREREQAVALLHDAVGRGYLDLGEFEERSRAVYAARTRGDLRPVLIDLPTAAALVAPPVGGPAVAARPDTVDIDWTTVKRRGRWEVPAHLIITGSMGNADLDLREAAVPAGGCIIEVLASWSTVKIRLGSSIAARADGFQGGSMSTFKDKAGPPPVPGGPIVELRGRPNWTSVIVRR</sequence>
<accession>C8X6D8</accession>
<dbReference type="KEGG" id="nml:Namu_2419"/>
<proteinExistence type="predicted"/>